<keyword evidence="2" id="KW-0378">Hydrolase</keyword>
<dbReference type="AlphaFoldDB" id="A0A1F6T0I6"/>
<accession>A0A1F6T0I6</accession>
<comment type="caution">
    <text evidence="2">The sequence shown here is derived from an EMBL/GenBank/DDBJ whole genome shotgun (WGS) entry which is preliminary data.</text>
</comment>
<dbReference type="GO" id="GO:0016787">
    <property type="term" value="F:hydrolase activity"/>
    <property type="evidence" value="ECO:0007669"/>
    <property type="project" value="UniProtKB-KW"/>
</dbReference>
<dbReference type="Proteomes" id="UP000179334">
    <property type="component" value="Unassembled WGS sequence"/>
</dbReference>
<name>A0A1F6T0I6_9PROT</name>
<dbReference type="InterPro" id="IPR001279">
    <property type="entry name" value="Metallo-B-lactamas"/>
</dbReference>
<dbReference type="PANTHER" id="PTHR47619:SF1">
    <property type="entry name" value="EXODEOXYRIBONUCLEASE WALJ"/>
    <property type="match status" value="1"/>
</dbReference>
<protein>
    <submittedName>
        <fullName evidence="2">MBL fold metallo-hydrolase</fullName>
    </submittedName>
</protein>
<evidence type="ECO:0000259" key="1">
    <source>
        <dbReference type="SMART" id="SM00849"/>
    </source>
</evidence>
<dbReference type="PANTHER" id="PTHR47619">
    <property type="entry name" value="METALLO-HYDROLASE YYCJ-RELATED"/>
    <property type="match status" value="1"/>
</dbReference>
<dbReference type="SMART" id="SM00849">
    <property type="entry name" value="Lactamase_B"/>
    <property type="match status" value="1"/>
</dbReference>
<dbReference type="EMBL" id="MFSR01000065">
    <property type="protein sequence ID" value="OGI38624.1"/>
    <property type="molecule type" value="Genomic_DNA"/>
</dbReference>
<dbReference type="InterPro" id="IPR052533">
    <property type="entry name" value="WalJ/YycJ-like"/>
</dbReference>
<evidence type="ECO:0000313" key="2">
    <source>
        <dbReference type="EMBL" id="OGI38624.1"/>
    </source>
</evidence>
<dbReference type="SUPFAM" id="SSF56281">
    <property type="entry name" value="Metallo-hydrolase/oxidoreductase"/>
    <property type="match status" value="1"/>
</dbReference>
<organism evidence="2 3">
    <name type="scientific">Candidatus Muproteobacteria bacterium RBG_16_64_10</name>
    <dbReference type="NCBI Taxonomy" id="1817757"/>
    <lineage>
        <taxon>Bacteria</taxon>
        <taxon>Pseudomonadati</taxon>
        <taxon>Pseudomonadota</taxon>
        <taxon>Candidatus Muproteobacteria</taxon>
    </lineage>
</organism>
<proteinExistence type="predicted"/>
<feature type="domain" description="Metallo-beta-lactamase" evidence="1">
    <location>
        <begin position="11"/>
        <end position="187"/>
    </location>
</feature>
<dbReference type="Pfam" id="PF12706">
    <property type="entry name" value="Lactamase_B_2"/>
    <property type="match status" value="1"/>
</dbReference>
<sequence length="257" mass="27897">MRFAILGSGSRGNAALIESGRTCVMLDCGFSAKETVTRLARLGRAPADIKAILVTHEHDDHLGGVAAFARRYDIPVWMTAGTRTALNASADRLPAVHTFSPHEAFEIDDLQVRPMPVPHDAREPAQFVFTDGDVRLGYLTDLGSSTAHVETALSGCHALVLECNHDRELLKNGTYPPSLKARIAGSHGHLSNDQAAELVHRLDLGWLRHIVAAHLSAQNNRPDLACAALARALDCVPDWVQVADQDAGLPWRDVTRD</sequence>
<dbReference type="InterPro" id="IPR036866">
    <property type="entry name" value="RibonucZ/Hydroxyglut_hydro"/>
</dbReference>
<evidence type="ECO:0000313" key="3">
    <source>
        <dbReference type="Proteomes" id="UP000179334"/>
    </source>
</evidence>
<gene>
    <name evidence="2" type="ORF">A2V91_04640</name>
</gene>
<reference evidence="2 3" key="1">
    <citation type="journal article" date="2016" name="Nat. Commun.">
        <title>Thousands of microbial genomes shed light on interconnected biogeochemical processes in an aquifer system.</title>
        <authorList>
            <person name="Anantharaman K."/>
            <person name="Brown C.T."/>
            <person name="Hug L.A."/>
            <person name="Sharon I."/>
            <person name="Castelle C.J."/>
            <person name="Probst A.J."/>
            <person name="Thomas B.C."/>
            <person name="Singh A."/>
            <person name="Wilkins M.J."/>
            <person name="Karaoz U."/>
            <person name="Brodie E.L."/>
            <person name="Williams K.H."/>
            <person name="Hubbard S.S."/>
            <person name="Banfield J.F."/>
        </authorList>
    </citation>
    <scope>NUCLEOTIDE SEQUENCE [LARGE SCALE GENOMIC DNA]</scope>
</reference>
<dbReference type="Gene3D" id="3.60.15.10">
    <property type="entry name" value="Ribonuclease Z/Hydroxyacylglutathione hydrolase-like"/>
    <property type="match status" value="1"/>
</dbReference>